<keyword evidence="2" id="KW-1185">Reference proteome</keyword>
<reference evidence="1 2" key="1">
    <citation type="submission" date="2014-07" db="EMBL/GenBank/DDBJ databases">
        <title>Biosystematic studies on Modestobacter strains isolated from extreme hyper-arid desert soil and from historic building.</title>
        <authorList>
            <person name="Bukarasam K."/>
            <person name="Bull A."/>
            <person name="Girard G."/>
            <person name="van Wezel G."/>
            <person name="Goodfellow M."/>
        </authorList>
    </citation>
    <scope>NUCLEOTIDE SEQUENCE [LARGE SCALE GENOMIC DNA]</scope>
    <source>
        <strain evidence="1 2">KNN45-2b</strain>
    </source>
</reference>
<sequence length="181" mass="20062">MRVPLNLPRDCSSEAVHVLNVLSSLVRALTVAGPDVEREARLTGDAPLMEFVRVTRQGAMRSLDYWFMPRRRGEWRPANVLWSEPARALPNAAGAPVRSEHVYPLNLLSRDLLAAEPTVEAFGRIVAERLVLAVITVEEDLRLSAAGLSRSMPTAWDGRDPFDRYRAAGLDVDAFASRQTA</sequence>
<dbReference type="AlphaFoldDB" id="A0A098Y7W4"/>
<name>A0A098Y7W4_9ACTN</name>
<dbReference type="Proteomes" id="UP000029713">
    <property type="component" value="Unassembled WGS sequence"/>
</dbReference>
<evidence type="ECO:0000313" key="1">
    <source>
        <dbReference type="EMBL" id="KGH46530.1"/>
    </source>
</evidence>
<dbReference type="EMBL" id="JPMX01000047">
    <property type="protein sequence ID" value="KGH46530.1"/>
    <property type="molecule type" value="Genomic_DNA"/>
</dbReference>
<protein>
    <submittedName>
        <fullName evidence="1">Uncharacterized protein</fullName>
    </submittedName>
</protein>
<comment type="caution">
    <text evidence="1">The sequence shown here is derived from an EMBL/GenBank/DDBJ whole genome shotgun (WGS) entry which is preliminary data.</text>
</comment>
<proteinExistence type="predicted"/>
<organism evidence="1 2">
    <name type="scientific">Modestobacter caceresii</name>
    <dbReference type="NCBI Taxonomy" id="1522368"/>
    <lineage>
        <taxon>Bacteria</taxon>
        <taxon>Bacillati</taxon>
        <taxon>Actinomycetota</taxon>
        <taxon>Actinomycetes</taxon>
        <taxon>Geodermatophilales</taxon>
        <taxon>Geodermatophilaceae</taxon>
        <taxon>Modestobacter</taxon>
    </lineage>
</organism>
<accession>A0A098Y7W4</accession>
<gene>
    <name evidence="1" type="ORF">IN07_11855</name>
</gene>
<evidence type="ECO:0000313" key="2">
    <source>
        <dbReference type="Proteomes" id="UP000029713"/>
    </source>
</evidence>